<evidence type="ECO:0000313" key="1">
    <source>
        <dbReference type="EMBL" id="KZV21650.1"/>
    </source>
</evidence>
<sequence>MIQRRRDIITGARFVKCKGSHVVRYIRSRDAVVEEGHKQVLIIKEETSWEGNQLGAHSVQISLEYSRAAQNEVQIRLEQL</sequence>
<keyword evidence="2" id="KW-1185">Reference proteome</keyword>
<protein>
    <submittedName>
        <fullName evidence="1">Uncharacterized protein</fullName>
    </submittedName>
</protein>
<reference evidence="1 2" key="1">
    <citation type="journal article" date="2015" name="Proc. Natl. Acad. Sci. U.S.A.">
        <title>The resurrection genome of Boea hygrometrica: A blueprint for survival of dehydration.</title>
        <authorList>
            <person name="Xiao L."/>
            <person name="Yang G."/>
            <person name="Zhang L."/>
            <person name="Yang X."/>
            <person name="Zhao S."/>
            <person name="Ji Z."/>
            <person name="Zhou Q."/>
            <person name="Hu M."/>
            <person name="Wang Y."/>
            <person name="Chen M."/>
            <person name="Xu Y."/>
            <person name="Jin H."/>
            <person name="Xiao X."/>
            <person name="Hu G."/>
            <person name="Bao F."/>
            <person name="Hu Y."/>
            <person name="Wan P."/>
            <person name="Li L."/>
            <person name="Deng X."/>
            <person name="Kuang T."/>
            <person name="Xiang C."/>
            <person name="Zhu J.K."/>
            <person name="Oliver M.J."/>
            <person name="He Y."/>
        </authorList>
    </citation>
    <scope>NUCLEOTIDE SEQUENCE [LARGE SCALE GENOMIC DNA]</scope>
    <source>
        <strain evidence="2">cv. XS01</strain>
    </source>
</reference>
<organism evidence="1 2">
    <name type="scientific">Dorcoceras hygrometricum</name>
    <dbReference type="NCBI Taxonomy" id="472368"/>
    <lineage>
        <taxon>Eukaryota</taxon>
        <taxon>Viridiplantae</taxon>
        <taxon>Streptophyta</taxon>
        <taxon>Embryophyta</taxon>
        <taxon>Tracheophyta</taxon>
        <taxon>Spermatophyta</taxon>
        <taxon>Magnoliopsida</taxon>
        <taxon>eudicotyledons</taxon>
        <taxon>Gunneridae</taxon>
        <taxon>Pentapetalae</taxon>
        <taxon>asterids</taxon>
        <taxon>lamiids</taxon>
        <taxon>Lamiales</taxon>
        <taxon>Gesneriaceae</taxon>
        <taxon>Didymocarpoideae</taxon>
        <taxon>Trichosporeae</taxon>
        <taxon>Loxocarpinae</taxon>
        <taxon>Dorcoceras</taxon>
    </lineage>
</organism>
<gene>
    <name evidence="1" type="ORF">F511_16356</name>
</gene>
<dbReference type="AlphaFoldDB" id="A0A2Z7AKK3"/>
<accession>A0A2Z7AKK3</accession>
<name>A0A2Z7AKK3_9LAMI</name>
<dbReference type="Proteomes" id="UP000250235">
    <property type="component" value="Unassembled WGS sequence"/>
</dbReference>
<dbReference type="EMBL" id="KV014879">
    <property type="protein sequence ID" value="KZV21650.1"/>
    <property type="molecule type" value="Genomic_DNA"/>
</dbReference>
<evidence type="ECO:0000313" key="2">
    <source>
        <dbReference type="Proteomes" id="UP000250235"/>
    </source>
</evidence>
<proteinExistence type="predicted"/>